<evidence type="ECO:0000313" key="7">
    <source>
        <dbReference type="EMBL" id="SHK90893.1"/>
    </source>
</evidence>
<dbReference type="GO" id="GO:0009279">
    <property type="term" value="C:cell outer membrane"/>
    <property type="evidence" value="ECO:0007669"/>
    <property type="project" value="UniProtKB-SubCell"/>
</dbReference>
<dbReference type="SUPFAM" id="SSF48452">
    <property type="entry name" value="TPR-like"/>
    <property type="match status" value="1"/>
</dbReference>
<organism evidence="7 8">
    <name type="scientific">Rhodothermus profundi</name>
    <dbReference type="NCBI Taxonomy" id="633813"/>
    <lineage>
        <taxon>Bacteria</taxon>
        <taxon>Pseudomonadati</taxon>
        <taxon>Rhodothermota</taxon>
        <taxon>Rhodothermia</taxon>
        <taxon>Rhodothermales</taxon>
        <taxon>Rhodothermaceae</taxon>
        <taxon>Rhodothermus</taxon>
    </lineage>
</organism>
<dbReference type="STRING" id="633813.SAMN04488087_2259"/>
<evidence type="ECO:0000256" key="3">
    <source>
        <dbReference type="ARBA" id="ARBA00022729"/>
    </source>
</evidence>
<sequence length="438" mass="48780">MRYDKGIWTGLLAFGLMLGVAGCNLLDVNNPNNLVEEDLNNPAAIIPMVNGVEAAVTRAVYAMMAPYSTATDELVWVGSRDAWQQLDFGNIDDPYNEFTDAAFPYVAEARWWADEVIKRLESFQEEGALTDRRALARAYLYGAIIYVVIGDMFDDFAFSNRQEPAPPIGRENLDQVYATAIGYLDKAIAVAEALNDDNLRGQLLMFRARTKYSRALRALIFPGNVQVNALVNDPGAVADAQAALALVSPNERVLLDLDPSAPDVVVAGIGWQVNSRLEMRFGDTYIQPTPDNKRTEAVIFKDLIDDVVHPYVEQEIMAFHSSENYTDITVASEREMHLILAEAELAAGNVNAFAAHINALRTRDGLSPYDPATSGVEPIEMLRHSRQAYLFLQGRRLADHYRFDDPAPEWRPDGTAMRQPGTFFPITAIERRANPYID</sequence>
<dbReference type="RefSeq" id="WP_072716078.1">
    <property type="nucleotide sequence ID" value="NZ_FRAU01000008.1"/>
</dbReference>
<evidence type="ECO:0000313" key="8">
    <source>
        <dbReference type="Proteomes" id="UP000185812"/>
    </source>
</evidence>
<evidence type="ECO:0000256" key="4">
    <source>
        <dbReference type="ARBA" id="ARBA00023136"/>
    </source>
</evidence>
<proteinExistence type="inferred from homology"/>
<keyword evidence="3" id="KW-0732">Signal</keyword>
<dbReference type="EMBL" id="FRAU01000008">
    <property type="protein sequence ID" value="SHK90893.1"/>
    <property type="molecule type" value="Genomic_DNA"/>
</dbReference>
<evidence type="ECO:0000256" key="5">
    <source>
        <dbReference type="ARBA" id="ARBA00023237"/>
    </source>
</evidence>
<dbReference type="AlphaFoldDB" id="A0A1M6WAT8"/>
<evidence type="ECO:0000256" key="2">
    <source>
        <dbReference type="ARBA" id="ARBA00006275"/>
    </source>
</evidence>
<feature type="domain" description="RagB/SusD" evidence="6">
    <location>
        <begin position="335"/>
        <end position="412"/>
    </location>
</feature>
<comment type="similarity">
    <text evidence="2">Belongs to the SusD family.</text>
</comment>
<keyword evidence="8" id="KW-1185">Reference proteome</keyword>
<dbReference type="InterPro" id="IPR012944">
    <property type="entry name" value="SusD_RagB_dom"/>
</dbReference>
<comment type="subcellular location">
    <subcellularLocation>
        <location evidence="1">Cell outer membrane</location>
    </subcellularLocation>
</comment>
<dbReference type="OrthoDB" id="1522814at2"/>
<dbReference type="PROSITE" id="PS51257">
    <property type="entry name" value="PROKAR_LIPOPROTEIN"/>
    <property type="match status" value="1"/>
</dbReference>
<gene>
    <name evidence="7" type="ORF">SAMN04488087_2259</name>
</gene>
<protein>
    <submittedName>
        <fullName evidence="7">SusD family protein</fullName>
    </submittedName>
</protein>
<dbReference type="InterPro" id="IPR011990">
    <property type="entry name" value="TPR-like_helical_dom_sf"/>
</dbReference>
<keyword evidence="4" id="KW-0472">Membrane</keyword>
<keyword evidence="5" id="KW-0998">Cell outer membrane</keyword>
<evidence type="ECO:0000256" key="1">
    <source>
        <dbReference type="ARBA" id="ARBA00004442"/>
    </source>
</evidence>
<accession>A0A1M6WAT8</accession>
<dbReference type="Proteomes" id="UP000185812">
    <property type="component" value="Unassembled WGS sequence"/>
</dbReference>
<name>A0A1M6WAT8_9BACT</name>
<dbReference type="Gene3D" id="1.25.40.390">
    <property type="match status" value="1"/>
</dbReference>
<reference evidence="8" key="1">
    <citation type="submission" date="2016-11" db="EMBL/GenBank/DDBJ databases">
        <authorList>
            <person name="Varghese N."/>
            <person name="Submissions S."/>
        </authorList>
    </citation>
    <scope>NUCLEOTIDE SEQUENCE [LARGE SCALE GENOMIC DNA]</scope>
    <source>
        <strain evidence="8">DSM 22212</strain>
    </source>
</reference>
<dbReference type="Pfam" id="PF07980">
    <property type="entry name" value="SusD_RagB"/>
    <property type="match status" value="1"/>
</dbReference>
<evidence type="ECO:0000259" key="6">
    <source>
        <dbReference type="Pfam" id="PF07980"/>
    </source>
</evidence>